<dbReference type="GO" id="GO:0050909">
    <property type="term" value="P:sensory perception of taste"/>
    <property type="evidence" value="ECO:0007669"/>
    <property type="project" value="InterPro"/>
</dbReference>
<dbReference type="Pfam" id="PF08395">
    <property type="entry name" value="7tm_7"/>
    <property type="match status" value="1"/>
</dbReference>
<evidence type="ECO:0000313" key="8">
    <source>
        <dbReference type="Proteomes" id="UP000801492"/>
    </source>
</evidence>
<protein>
    <recommendedName>
        <fullName evidence="9">Gustatory receptor</fullName>
    </recommendedName>
</protein>
<keyword evidence="3 6" id="KW-0812">Transmembrane</keyword>
<evidence type="ECO:0000256" key="5">
    <source>
        <dbReference type="ARBA" id="ARBA00023136"/>
    </source>
</evidence>
<dbReference type="Proteomes" id="UP000801492">
    <property type="component" value="Unassembled WGS sequence"/>
</dbReference>
<name>A0A8K0CW56_IGNLU</name>
<keyword evidence="8" id="KW-1185">Reference proteome</keyword>
<feature type="transmembrane region" description="Helical" evidence="6">
    <location>
        <begin position="38"/>
        <end position="56"/>
    </location>
</feature>
<feature type="transmembrane region" description="Helical" evidence="6">
    <location>
        <begin position="161"/>
        <end position="188"/>
    </location>
</feature>
<feature type="transmembrane region" description="Helical" evidence="6">
    <location>
        <begin position="129"/>
        <end position="149"/>
    </location>
</feature>
<gene>
    <name evidence="7" type="ORF">ILUMI_12591</name>
</gene>
<dbReference type="InterPro" id="IPR013604">
    <property type="entry name" value="7TM_chemorcpt"/>
</dbReference>
<sequence>MFQPKTFYSVLSPMYFTTFLIGLTPFSVHTPTFKKSKFYLLWSILIMIFLNTYTTLSLTKRTHRKLEVISQITDSLDLILGQLGTCFGILGGCTSLNKILNVFENIDNFDKTVETVLQIDLRKEYRKSAIYILVGLLVSVIYIIATFIVTSMANGQVLDYIGLYLAYICPPLINTFVDFQFCTLILCLKQRFTWLNKTVKETSCIHYHSKTSKKGFIRIRPAVQV</sequence>
<evidence type="ECO:0000256" key="1">
    <source>
        <dbReference type="ARBA" id="ARBA00004651"/>
    </source>
</evidence>
<organism evidence="7 8">
    <name type="scientific">Ignelater luminosus</name>
    <name type="common">Cucubano</name>
    <name type="synonym">Pyrophorus luminosus</name>
    <dbReference type="NCBI Taxonomy" id="2038154"/>
    <lineage>
        <taxon>Eukaryota</taxon>
        <taxon>Metazoa</taxon>
        <taxon>Ecdysozoa</taxon>
        <taxon>Arthropoda</taxon>
        <taxon>Hexapoda</taxon>
        <taxon>Insecta</taxon>
        <taxon>Pterygota</taxon>
        <taxon>Neoptera</taxon>
        <taxon>Endopterygota</taxon>
        <taxon>Coleoptera</taxon>
        <taxon>Polyphaga</taxon>
        <taxon>Elateriformia</taxon>
        <taxon>Elateroidea</taxon>
        <taxon>Elateridae</taxon>
        <taxon>Agrypninae</taxon>
        <taxon>Pyrophorini</taxon>
        <taxon>Ignelater</taxon>
    </lineage>
</organism>
<dbReference type="OrthoDB" id="6774420at2759"/>
<dbReference type="AlphaFoldDB" id="A0A8K0CW56"/>
<dbReference type="EMBL" id="VTPC01007879">
    <property type="protein sequence ID" value="KAF2893584.1"/>
    <property type="molecule type" value="Genomic_DNA"/>
</dbReference>
<accession>A0A8K0CW56</accession>
<comment type="subcellular location">
    <subcellularLocation>
        <location evidence="1">Cell membrane</location>
        <topology evidence="1">Multi-pass membrane protein</topology>
    </subcellularLocation>
</comment>
<evidence type="ECO:0000313" key="7">
    <source>
        <dbReference type="EMBL" id="KAF2893584.1"/>
    </source>
</evidence>
<evidence type="ECO:0008006" key="9">
    <source>
        <dbReference type="Google" id="ProtNLM"/>
    </source>
</evidence>
<evidence type="ECO:0000256" key="4">
    <source>
        <dbReference type="ARBA" id="ARBA00022989"/>
    </source>
</evidence>
<feature type="transmembrane region" description="Helical" evidence="6">
    <location>
        <begin position="7"/>
        <end position="26"/>
    </location>
</feature>
<proteinExistence type="predicted"/>
<evidence type="ECO:0000256" key="2">
    <source>
        <dbReference type="ARBA" id="ARBA00022475"/>
    </source>
</evidence>
<dbReference type="GO" id="GO:0005886">
    <property type="term" value="C:plasma membrane"/>
    <property type="evidence" value="ECO:0007669"/>
    <property type="project" value="UniProtKB-SubCell"/>
</dbReference>
<keyword evidence="5 6" id="KW-0472">Membrane</keyword>
<keyword evidence="2" id="KW-1003">Cell membrane</keyword>
<evidence type="ECO:0000256" key="3">
    <source>
        <dbReference type="ARBA" id="ARBA00022692"/>
    </source>
</evidence>
<evidence type="ECO:0000256" key="6">
    <source>
        <dbReference type="SAM" id="Phobius"/>
    </source>
</evidence>
<comment type="caution">
    <text evidence="7">The sequence shown here is derived from an EMBL/GenBank/DDBJ whole genome shotgun (WGS) entry which is preliminary data.</text>
</comment>
<reference evidence="7" key="1">
    <citation type="submission" date="2019-08" db="EMBL/GenBank/DDBJ databases">
        <title>The genome of the North American firefly Photinus pyralis.</title>
        <authorList>
            <consortium name="Photinus pyralis genome working group"/>
            <person name="Fallon T.R."/>
            <person name="Sander Lower S.E."/>
            <person name="Weng J.-K."/>
        </authorList>
    </citation>
    <scope>NUCLEOTIDE SEQUENCE</scope>
    <source>
        <strain evidence="7">TRF0915ILg1</strain>
        <tissue evidence="7">Whole body</tissue>
    </source>
</reference>
<keyword evidence="4 6" id="KW-1133">Transmembrane helix</keyword>